<reference evidence="4 5" key="1">
    <citation type="submission" date="2019-09" db="EMBL/GenBank/DDBJ databases">
        <title>Whole genome shotgun sequencing (WGS) of Ellagibacter isourolithinifaciens DSM 104140(T) and Adlercreutzia muris DSM 29508(T).</title>
        <authorList>
            <person name="Stoll D.A."/>
            <person name="Danylec N."/>
            <person name="Huch M."/>
        </authorList>
    </citation>
    <scope>NUCLEOTIDE SEQUENCE [LARGE SCALE GENOMIC DNA]</scope>
    <source>
        <strain evidence="4 5">DSM 104140</strain>
    </source>
</reference>
<dbReference type="AlphaFoldDB" id="A0A6N6NLF4"/>
<dbReference type="Pfam" id="PF22483">
    <property type="entry name" value="Mu-transpos_C_2"/>
    <property type="match status" value="1"/>
</dbReference>
<keyword evidence="5" id="KW-1185">Reference proteome</keyword>
<dbReference type="Gene3D" id="3.30.420.10">
    <property type="entry name" value="Ribonuclease H-like superfamily/Ribonuclease H"/>
    <property type="match status" value="1"/>
</dbReference>
<dbReference type="EMBL" id="WAJR01000052">
    <property type="protein sequence ID" value="KAB1634956.1"/>
    <property type="molecule type" value="Genomic_DNA"/>
</dbReference>
<dbReference type="PROSITE" id="PS50994">
    <property type="entry name" value="INTEGRASE"/>
    <property type="match status" value="1"/>
</dbReference>
<feature type="region of interest" description="Disordered" evidence="2">
    <location>
        <begin position="483"/>
        <end position="515"/>
    </location>
</feature>
<evidence type="ECO:0000313" key="4">
    <source>
        <dbReference type="EMBL" id="KAB1634956.1"/>
    </source>
</evidence>
<name>A0A6N6NLF4_9ACTN</name>
<feature type="domain" description="Integrase catalytic" evidence="3">
    <location>
        <begin position="131"/>
        <end position="311"/>
    </location>
</feature>
<evidence type="ECO:0000313" key="5">
    <source>
        <dbReference type="Proteomes" id="UP000468668"/>
    </source>
</evidence>
<dbReference type="InterPro" id="IPR001584">
    <property type="entry name" value="Integrase_cat-core"/>
</dbReference>
<dbReference type="SUPFAM" id="SSF53098">
    <property type="entry name" value="Ribonuclease H-like"/>
    <property type="match status" value="1"/>
</dbReference>
<dbReference type="NCBIfam" id="NF033546">
    <property type="entry name" value="transpos_IS21"/>
    <property type="match status" value="1"/>
</dbReference>
<evidence type="ECO:0000256" key="2">
    <source>
        <dbReference type="SAM" id="MobiDB-lite"/>
    </source>
</evidence>
<gene>
    <name evidence="4" type="ORF">F8C90_10610</name>
</gene>
<dbReference type="Proteomes" id="UP000468668">
    <property type="component" value="Unassembled WGS sequence"/>
</dbReference>
<comment type="similarity">
    <text evidence="1">Belongs to the transposase IS21/IS408/IS1162 family.</text>
</comment>
<dbReference type="PANTHER" id="PTHR35004:SF8">
    <property type="entry name" value="TRANSPOSASE RV3428C-RELATED"/>
    <property type="match status" value="1"/>
</dbReference>
<accession>A0A6N6NLF4</accession>
<comment type="caution">
    <text evidence="4">The sequence shown here is derived from an EMBL/GenBank/DDBJ whole genome shotgun (WGS) entry which is preliminary data.</text>
</comment>
<dbReference type="GO" id="GO:0003676">
    <property type="term" value="F:nucleic acid binding"/>
    <property type="evidence" value="ECO:0007669"/>
    <property type="project" value="InterPro"/>
</dbReference>
<evidence type="ECO:0000259" key="3">
    <source>
        <dbReference type="PROSITE" id="PS50994"/>
    </source>
</evidence>
<dbReference type="InterPro" id="IPR012337">
    <property type="entry name" value="RNaseH-like_sf"/>
</dbReference>
<protein>
    <submittedName>
        <fullName evidence="4">IS21 family transposase</fullName>
    </submittedName>
</protein>
<dbReference type="PANTHER" id="PTHR35004">
    <property type="entry name" value="TRANSPOSASE RV3428C-RELATED"/>
    <property type="match status" value="1"/>
</dbReference>
<dbReference type="OrthoDB" id="4397262at2"/>
<dbReference type="InterPro" id="IPR036397">
    <property type="entry name" value="RNaseH_sf"/>
</dbReference>
<evidence type="ECO:0000256" key="1">
    <source>
        <dbReference type="ARBA" id="ARBA00009277"/>
    </source>
</evidence>
<organism evidence="4 5">
    <name type="scientific">Ellagibacter isourolithinifaciens</name>
    <dbReference type="NCBI Taxonomy" id="2137581"/>
    <lineage>
        <taxon>Bacteria</taxon>
        <taxon>Bacillati</taxon>
        <taxon>Actinomycetota</taxon>
        <taxon>Coriobacteriia</taxon>
        <taxon>Eggerthellales</taxon>
        <taxon>Eggerthellaceae</taxon>
        <taxon>Ellagibacter</taxon>
    </lineage>
</organism>
<dbReference type="InterPro" id="IPR054353">
    <property type="entry name" value="IstA-like_C"/>
</dbReference>
<dbReference type="RefSeq" id="WP_158050478.1">
    <property type="nucleotide sequence ID" value="NZ_WAJR01000052.1"/>
</dbReference>
<sequence>MVKYREILRQRAMGISIRNIAFSCGCSTATVVTVVDRAKARGLEWPLPEEMNDAAIRAVIYPREPKSDASKAEIDHERVDREMERPGVTLMVLWSEYCDAALASGKEPYMYSAFCQRHRKWAMANKVAMHIERKPAQEMQVDYVGDAMGVLDLDTGELLKVYVFAACLPYSGELYAEGFYDMKEESWVEAHVHAFSFYGGSVPIIVPDNLKQGVAKNTVEELVVNEQYRRMAEHYGCAIVPARPRKPRDKGAIEMGVRVIEQRAMAPLRDRVFTSLAQLNGALMEKVREINARPFQKRDGSRDEVFIRQEKPLLVPLPGKPYEMVTRKTATVNFNYHVAFGGSRYSVPFSYVKREVEVCATKSAVWIACDGERIAMHGRLRGPKGSYSTNPGHMPDSHRDFAEWDGNRFRRWAGEIGPSCEAVVDGILKSRKIEQQSYRSCRGVLALAKKHGKEMLEQACAKALSYSPRPSYKTVKSIASKMAESVPEDPDDGAYLRGSGYYQNLDQEDAEGDDE</sequence>
<dbReference type="GeneID" id="98658856"/>
<feature type="compositionally biased region" description="Acidic residues" evidence="2">
    <location>
        <begin position="506"/>
        <end position="515"/>
    </location>
</feature>
<proteinExistence type="inferred from homology"/>
<dbReference type="GO" id="GO:0015074">
    <property type="term" value="P:DNA integration"/>
    <property type="evidence" value="ECO:0007669"/>
    <property type="project" value="InterPro"/>
</dbReference>